<feature type="transmembrane region" description="Helical" evidence="9">
    <location>
        <begin position="578"/>
        <end position="600"/>
    </location>
</feature>
<keyword evidence="4" id="KW-0109">Calcium transport</keyword>
<dbReference type="Gene3D" id="1.20.1420.30">
    <property type="entry name" value="NCX, central ion-binding region"/>
    <property type="match status" value="2"/>
</dbReference>
<evidence type="ECO:0000256" key="4">
    <source>
        <dbReference type="ARBA" id="ARBA00022568"/>
    </source>
</evidence>
<feature type="domain" description="Sodium/calcium exchanger membrane region" evidence="10">
    <location>
        <begin position="476"/>
        <end position="615"/>
    </location>
</feature>
<feature type="compositionally biased region" description="Acidic residues" evidence="8">
    <location>
        <begin position="424"/>
        <end position="436"/>
    </location>
</feature>
<keyword evidence="4" id="KW-0813">Transport</keyword>
<dbReference type="NCBIfam" id="TIGR00367">
    <property type="entry name" value="calcium/sodium antiporter"/>
    <property type="match status" value="1"/>
</dbReference>
<dbReference type="InterPro" id="IPR044880">
    <property type="entry name" value="NCX_ion-bd_dom_sf"/>
</dbReference>
<comment type="similarity">
    <text evidence="2">Belongs to the Ca(2+):cation antiporter (CaCA) (TC 2.A.19) family. SLC24A subfamily.</text>
</comment>
<keyword evidence="12" id="KW-1185">Reference proteome</keyword>
<evidence type="ECO:0000313" key="11">
    <source>
        <dbReference type="EMBL" id="WAR00996.1"/>
    </source>
</evidence>
<keyword evidence="6 9" id="KW-1133">Transmembrane helix</keyword>
<gene>
    <name evidence="11" type="ORF">MAR_025368</name>
</gene>
<keyword evidence="7 9" id="KW-0472">Membrane</keyword>
<dbReference type="InterPro" id="IPR004481">
    <property type="entry name" value="K/Na/Ca-exchanger"/>
</dbReference>
<feature type="transmembrane region" description="Helical" evidence="9">
    <location>
        <begin position="20"/>
        <end position="38"/>
    </location>
</feature>
<evidence type="ECO:0000313" key="12">
    <source>
        <dbReference type="Proteomes" id="UP001164746"/>
    </source>
</evidence>
<keyword evidence="5 9" id="KW-0812">Transmembrane</keyword>
<keyword evidence="4" id="KW-0106">Calcium</keyword>
<feature type="transmembrane region" description="Helical" evidence="9">
    <location>
        <begin position="122"/>
        <end position="146"/>
    </location>
</feature>
<evidence type="ECO:0000256" key="3">
    <source>
        <dbReference type="ARBA" id="ARBA00022449"/>
    </source>
</evidence>
<sequence length="670" mass="74778">MKPLYVKTVLRRKYRGWKLLIIMSVFVIGSLIVLFPVINIDSFREQNFETIFRSRHLLEDNATEGFDFPPDVFSLEDRRNGAVVLHVIGLIYMFVALAIVCDEFFVPSLSVLIEKLEISEDVAGATFMAAGGSAPELFTSLIGVFFSRNNVGIGTIVGSAVFNILFVIGMCALFSKTVLELTWWPLFRDVTFYSIDLLVLILVFRDGEIIWWEALILFMLYIAYVLFMKFNTSIETFVKTKVLRRKQNTQVHNDDVLIDEKAHRSCSIPILHSGTSHFRHGVLQLMIHTIDPISEGQVQDKAMQLHAVASLSQINGTGSNDSLIHSHNGTDRTPQNGSVSDRNKNQKRMQVQAISNGHTGFDNSKSPDSGTQMLSPAKSSSSPLEDEGIKMQSSSTRNSNNTETTIMSPDNHHKDPENSNNNTEGDEMPDDGDEPLDMSWPKTWRKRITYILLAPLIFPMWILLPDTRRPEKKKWYLVSFFGCIVFIFIYSYLMVWWANQTGETIGIPDEIMGLTILAAGTSIPDLITSVIVAKKGFGDMAVSSSVGSNIFDITVGLPIPWLLYAAVYVGKTVDVNSNGLACSILLLFGMLLIVVIVIAASKWRMTKIMGGAMLLSDCNLELCVCDLVMFSLYSTCKPPLIISLALIVIWLSVNIAPSSYGYQTSFCFII</sequence>
<organism evidence="11 12">
    <name type="scientific">Mya arenaria</name>
    <name type="common">Soft-shell clam</name>
    <dbReference type="NCBI Taxonomy" id="6604"/>
    <lineage>
        <taxon>Eukaryota</taxon>
        <taxon>Metazoa</taxon>
        <taxon>Spiralia</taxon>
        <taxon>Lophotrochozoa</taxon>
        <taxon>Mollusca</taxon>
        <taxon>Bivalvia</taxon>
        <taxon>Autobranchia</taxon>
        <taxon>Heteroconchia</taxon>
        <taxon>Euheterodonta</taxon>
        <taxon>Imparidentia</taxon>
        <taxon>Neoheterodontei</taxon>
        <taxon>Myida</taxon>
        <taxon>Myoidea</taxon>
        <taxon>Myidae</taxon>
        <taxon>Mya</taxon>
    </lineage>
</organism>
<proteinExistence type="inferred from homology"/>
<reference evidence="11" key="1">
    <citation type="submission" date="2022-11" db="EMBL/GenBank/DDBJ databases">
        <title>Centuries of genome instability and evolution in soft-shell clam transmissible cancer (bioRxiv).</title>
        <authorList>
            <person name="Hart S.F.M."/>
            <person name="Yonemitsu M.A."/>
            <person name="Giersch R.M."/>
            <person name="Beal B.F."/>
            <person name="Arriagada G."/>
            <person name="Davis B.W."/>
            <person name="Ostrander E.A."/>
            <person name="Goff S.P."/>
            <person name="Metzger M.J."/>
        </authorList>
    </citation>
    <scope>NUCLEOTIDE SEQUENCE</scope>
    <source>
        <strain evidence="11">MELC-2E11</strain>
        <tissue evidence="11">Siphon/mantle</tissue>
    </source>
</reference>
<feature type="compositionally biased region" description="Low complexity" evidence="8">
    <location>
        <begin position="393"/>
        <end position="405"/>
    </location>
</feature>
<name>A0ABY7DWC0_MYAAR</name>
<dbReference type="InterPro" id="IPR004837">
    <property type="entry name" value="NaCa_Exmemb"/>
</dbReference>
<evidence type="ECO:0000259" key="10">
    <source>
        <dbReference type="Pfam" id="PF01699"/>
    </source>
</evidence>
<feature type="compositionally biased region" description="Polar residues" evidence="8">
    <location>
        <begin position="348"/>
        <end position="383"/>
    </location>
</feature>
<feature type="transmembrane region" description="Helical" evidence="9">
    <location>
        <begin position="476"/>
        <end position="499"/>
    </location>
</feature>
<feature type="transmembrane region" description="Helical" evidence="9">
    <location>
        <begin position="511"/>
        <end position="533"/>
    </location>
</feature>
<evidence type="ECO:0000256" key="5">
    <source>
        <dbReference type="ARBA" id="ARBA00022692"/>
    </source>
</evidence>
<evidence type="ECO:0000256" key="2">
    <source>
        <dbReference type="ARBA" id="ARBA00005364"/>
    </source>
</evidence>
<evidence type="ECO:0000256" key="6">
    <source>
        <dbReference type="ARBA" id="ARBA00022989"/>
    </source>
</evidence>
<comment type="subcellular location">
    <subcellularLocation>
        <location evidence="1">Membrane</location>
        <topology evidence="1">Multi-pass membrane protein</topology>
    </subcellularLocation>
</comment>
<feature type="domain" description="Sodium/calcium exchanger membrane region" evidence="10">
    <location>
        <begin position="87"/>
        <end position="228"/>
    </location>
</feature>
<dbReference type="PANTHER" id="PTHR10846:SF72">
    <property type="entry name" value="SODIUM_POTASSIUM_CALCIUM EXCHANGER NCKX30C"/>
    <property type="match status" value="1"/>
</dbReference>
<dbReference type="EMBL" id="CP111014">
    <property type="protein sequence ID" value="WAR00996.1"/>
    <property type="molecule type" value="Genomic_DNA"/>
</dbReference>
<dbReference type="PANTHER" id="PTHR10846">
    <property type="entry name" value="SODIUM/POTASSIUM/CALCIUM EXCHANGER"/>
    <property type="match status" value="1"/>
</dbReference>
<dbReference type="Proteomes" id="UP001164746">
    <property type="component" value="Chromosome 3"/>
</dbReference>
<evidence type="ECO:0000256" key="8">
    <source>
        <dbReference type="SAM" id="MobiDB-lite"/>
    </source>
</evidence>
<feature type="transmembrane region" description="Helical" evidence="9">
    <location>
        <begin position="152"/>
        <end position="174"/>
    </location>
</feature>
<evidence type="ECO:0000256" key="7">
    <source>
        <dbReference type="ARBA" id="ARBA00023136"/>
    </source>
</evidence>
<keyword evidence="3" id="KW-0050">Antiport</keyword>
<feature type="transmembrane region" description="Helical" evidence="9">
    <location>
        <begin position="448"/>
        <end position="464"/>
    </location>
</feature>
<feature type="transmembrane region" description="Helical" evidence="9">
    <location>
        <begin position="210"/>
        <end position="227"/>
    </location>
</feature>
<accession>A0ABY7DWC0</accession>
<dbReference type="Pfam" id="PF01699">
    <property type="entry name" value="Na_Ca_ex"/>
    <property type="match status" value="2"/>
</dbReference>
<feature type="compositionally biased region" description="Polar residues" evidence="8">
    <location>
        <begin position="318"/>
        <end position="340"/>
    </location>
</feature>
<feature type="region of interest" description="Disordered" evidence="8">
    <location>
        <begin position="318"/>
        <end position="437"/>
    </location>
</feature>
<protein>
    <submittedName>
        <fullName evidence="11">NCKX-like protein</fullName>
    </submittedName>
</protein>
<keyword evidence="4" id="KW-0406">Ion transport</keyword>
<evidence type="ECO:0000256" key="9">
    <source>
        <dbReference type="SAM" id="Phobius"/>
    </source>
</evidence>
<feature type="transmembrane region" description="Helical" evidence="9">
    <location>
        <begin position="639"/>
        <end position="656"/>
    </location>
</feature>
<evidence type="ECO:0000256" key="1">
    <source>
        <dbReference type="ARBA" id="ARBA00004141"/>
    </source>
</evidence>
<feature type="transmembrane region" description="Helical" evidence="9">
    <location>
        <begin position="83"/>
        <end position="101"/>
    </location>
</feature>